<keyword evidence="3" id="KW-1185">Reference proteome</keyword>
<dbReference type="AlphaFoldDB" id="A0A4R6K740"/>
<comment type="caution">
    <text evidence="2">The sequence shown here is derived from an EMBL/GenBank/DDBJ whole genome shotgun (WGS) entry which is preliminary data.</text>
</comment>
<protein>
    <submittedName>
        <fullName evidence="2">Uncharacterized protein</fullName>
    </submittedName>
</protein>
<evidence type="ECO:0000256" key="1">
    <source>
        <dbReference type="SAM" id="MobiDB-lite"/>
    </source>
</evidence>
<proteinExistence type="predicted"/>
<dbReference type="EMBL" id="SNWQ01000017">
    <property type="protein sequence ID" value="TDO44161.1"/>
    <property type="molecule type" value="Genomic_DNA"/>
</dbReference>
<organism evidence="2 3">
    <name type="scientific">Kribbella caucasensis</name>
    <dbReference type="NCBI Taxonomy" id="2512215"/>
    <lineage>
        <taxon>Bacteria</taxon>
        <taxon>Bacillati</taxon>
        <taxon>Actinomycetota</taxon>
        <taxon>Actinomycetes</taxon>
        <taxon>Propionibacteriales</taxon>
        <taxon>Kribbellaceae</taxon>
        <taxon>Kribbella</taxon>
    </lineage>
</organism>
<name>A0A4R6K740_9ACTN</name>
<feature type="region of interest" description="Disordered" evidence="1">
    <location>
        <begin position="1"/>
        <end position="34"/>
    </location>
</feature>
<accession>A0A4R6K740</accession>
<reference evidence="2 3" key="1">
    <citation type="submission" date="2019-03" db="EMBL/GenBank/DDBJ databases">
        <title>Genomic Encyclopedia of Type Strains, Phase III (KMG-III): the genomes of soil and plant-associated and newly described type strains.</title>
        <authorList>
            <person name="Whitman W."/>
        </authorList>
    </citation>
    <scope>NUCLEOTIDE SEQUENCE [LARGE SCALE GENOMIC DNA]</scope>
    <source>
        <strain evidence="2 3">VKM Ac-2527</strain>
    </source>
</reference>
<gene>
    <name evidence="2" type="ORF">EV643_117184</name>
</gene>
<evidence type="ECO:0000313" key="2">
    <source>
        <dbReference type="EMBL" id="TDO44161.1"/>
    </source>
</evidence>
<dbReference type="Proteomes" id="UP000295388">
    <property type="component" value="Unassembled WGS sequence"/>
</dbReference>
<evidence type="ECO:0000313" key="3">
    <source>
        <dbReference type="Proteomes" id="UP000295388"/>
    </source>
</evidence>
<sequence>MPRAPTAKPVAQKQADTNIALRGPFRSTQVPPTAADRPSITIAMLKMTPIAV</sequence>